<evidence type="ECO:0000259" key="5">
    <source>
        <dbReference type="PROSITE" id="PS51352"/>
    </source>
</evidence>
<dbReference type="Pfam" id="PF02630">
    <property type="entry name" value="SCO1-SenC"/>
    <property type="match status" value="1"/>
</dbReference>
<reference evidence="6" key="1">
    <citation type="journal article" date="2020" name="mSystems">
        <title>Genome- and Community-Level Interaction Insights into Carbon Utilization and Element Cycling Functions of Hydrothermarchaeota in Hydrothermal Sediment.</title>
        <authorList>
            <person name="Zhou Z."/>
            <person name="Liu Y."/>
            <person name="Xu W."/>
            <person name="Pan J."/>
            <person name="Luo Z.H."/>
            <person name="Li M."/>
        </authorList>
    </citation>
    <scope>NUCLEOTIDE SEQUENCE [LARGE SCALE GENOMIC DNA]</scope>
    <source>
        <strain evidence="6">SpSt-210</strain>
    </source>
</reference>
<evidence type="ECO:0000256" key="4">
    <source>
        <dbReference type="PIRSR" id="PIRSR603782-2"/>
    </source>
</evidence>
<dbReference type="Gene3D" id="3.40.30.10">
    <property type="entry name" value="Glutaredoxin"/>
    <property type="match status" value="1"/>
</dbReference>
<dbReference type="InterPro" id="IPR003782">
    <property type="entry name" value="SCO1/SenC"/>
</dbReference>
<feature type="disulfide bond" description="Redox-active" evidence="4">
    <location>
        <begin position="68"/>
        <end position="72"/>
    </location>
</feature>
<feature type="domain" description="Thioredoxin" evidence="5">
    <location>
        <begin position="30"/>
        <end position="193"/>
    </location>
</feature>
<sequence>MDTKLLLAGPPILLVLGALLVFAVEPARVLPRLDLAPNYQLTGQDAQPVSGTDFLGSVVLYSFVDAQCDEACAATLDLMRALEPETRKEWAAPVRLVTVVVEPVNLERLQAIAATTGASSDTWSVLGGDETASRLVRQGFRVPVAVRADGTSRVDPLLVLVDPAGVVRAVYRAPLPAPAVVQDDLRVLEKEIAGARGVKRLLYEGLHRLTCRVP</sequence>
<evidence type="ECO:0000256" key="1">
    <source>
        <dbReference type="ARBA" id="ARBA00010996"/>
    </source>
</evidence>
<feature type="binding site" evidence="3">
    <location>
        <position position="68"/>
    </location>
    <ligand>
        <name>Cu cation</name>
        <dbReference type="ChEBI" id="CHEBI:23378"/>
    </ligand>
</feature>
<organism evidence="6">
    <name type="scientific">Thermorudis peleae</name>
    <dbReference type="NCBI Taxonomy" id="1382356"/>
    <lineage>
        <taxon>Bacteria</taxon>
        <taxon>Pseudomonadati</taxon>
        <taxon>Thermomicrobiota</taxon>
        <taxon>Thermomicrobia</taxon>
        <taxon>Thermomicrobia incertae sedis</taxon>
        <taxon>Thermorudis</taxon>
    </lineage>
</organism>
<gene>
    <name evidence="6" type="ORF">ENP34_09630</name>
</gene>
<comment type="caution">
    <text evidence="6">The sequence shown here is derived from an EMBL/GenBank/DDBJ whole genome shotgun (WGS) entry which is preliminary data.</text>
</comment>
<dbReference type="InterPro" id="IPR036249">
    <property type="entry name" value="Thioredoxin-like_sf"/>
</dbReference>
<keyword evidence="4" id="KW-1015">Disulfide bond</keyword>
<feature type="binding site" evidence="3">
    <location>
        <position position="72"/>
    </location>
    <ligand>
        <name>Cu cation</name>
        <dbReference type="ChEBI" id="CHEBI:23378"/>
    </ligand>
</feature>
<dbReference type="InterPro" id="IPR013766">
    <property type="entry name" value="Thioredoxin_domain"/>
</dbReference>
<dbReference type="EMBL" id="DSIY01000226">
    <property type="protein sequence ID" value="HEG91681.1"/>
    <property type="molecule type" value="Genomic_DNA"/>
</dbReference>
<dbReference type="SUPFAM" id="SSF52833">
    <property type="entry name" value="Thioredoxin-like"/>
    <property type="match status" value="1"/>
</dbReference>
<proteinExistence type="inferred from homology"/>
<keyword evidence="2 3" id="KW-0186">Copper</keyword>
<keyword evidence="3" id="KW-0479">Metal-binding</keyword>
<dbReference type="AlphaFoldDB" id="A0A831TG39"/>
<name>A0A831TG39_9BACT</name>
<dbReference type="PROSITE" id="PS51352">
    <property type="entry name" value="THIOREDOXIN_2"/>
    <property type="match status" value="1"/>
</dbReference>
<accession>A0A831TG39</accession>
<protein>
    <recommendedName>
        <fullName evidence="5">Thioredoxin domain-containing protein</fullName>
    </recommendedName>
</protein>
<evidence type="ECO:0000313" key="6">
    <source>
        <dbReference type="EMBL" id="HEG91681.1"/>
    </source>
</evidence>
<evidence type="ECO:0000256" key="3">
    <source>
        <dbReference type="PIRSR" id="PIRSR603782-1"/>
    </source>
</evidence>
<comment type="similarity">
    <text evidence="1">Belongs to the SCO1/2 family.</text>
</comment>
<evidence type="ECO:0000256" key="2">
    <source>
        <dbReference type="ARBA" id="ARBA00023008"/>
    </source>
</evidence>